<keyword evidence="1" id="KW-1133">Transmembrane helix</keyword>
<feature type="transmembrane region" description="Helical" evidence="1">
    <location>
        <begin position="122"/>
        <end position="142"/>
    </location>
</feature>
<accession>A0A365P8Q8</accession>
<evidence type="ECO:0000313" key="5">
    <source>
        <dbReference type="Proteomes" id="UP001172702"/>
    </source>
</evidence>
<feature type="transmembrane region" description="Helical" evidence="1">
    <location>
        <begin position="92"/>
        <end position="110"/>
    </location>
</feature>
<name>A0A365P8Q8_9ACTN</name>
<proteinExistence type="predicted"/>
<feature type="transmembrane region" description="Helical" evidence="1">
    <location>
        <begin position="37"/>
        <end position="57"/>
    </location>
</feature>
<keyword evidence="1" id="KW-0472">Membrane</keyword>
<evidence type="ECO:0000256" key="1">
    <source>
        <dbReference type="SAM" id="Phobius"/>
    </source>
</evidence>
<dbReference type="RefSeq" id="WP_119192898.1">
    <property type="nucleotide sequence ID" value="NZ_JAPWIO010000002.1"/>
</dbReference>
<dbReference type="Proteomes" id="UP001172702">
    <property type="component" value="Unassembled WGS sequence"/>
</dbReference>
<dbReference type="EMBL" id="JAUHTB010000002">
    <property type="protein sequence ID" value="MDN4504914.1"/>
    <property type="molecule type" value="Genomic_DNA"/>
</dbReference>
<dbReference type="STRING" id="37915.A2U19_06230"/>
<evidence type="ECO:0000313" key="2">
    <source>
        <dbReference type="EMBL" id="MDN4504914.1"/>
    </source>
</evidence>
<dbReference type="Proteomes" id="UP000252187">
    <property type="component" value="Unassembled WGS sequence"/>
</dbReference>
<keyword evidence="1" id="KW-0812">Transmembrane</keyword>
<feature type="transmembrane region" description="Helical" evidence="1">
    <location>
        <begin position="63"/>
        <end position="80"/>
    </location>
</feature>
<evidence type="ECO:0000313" key="3">
    <source>
        <dbReference type="EMBL" id="RBA33670.1"/>
    </source>
</evidence>
<dbReference type="AlphaFoldDB" id="A0A365P8Q8"/>
<reference evidence="2 5" key="2">
    <citation type="submission" date="2023-07" db="EMBL/GenBank/DDBJ databases">
        <title>Strategy for survival of the halotoleranting strain Dietzia MX2 from the Yakshinskoe mineral salts deposit.</title>
        <authorList>
            <person name="Kharitonova M.A."/>
            <person name="Kupriyanova-Ashina F.G."/>
            <person name="Shakirov T.R."/>
            <person name="Vafina M.S."/>
            <person name="Ilinskaya O.N."/>
        </authorList>
    </citation>
    <scope>NUCLEOTIDE SEQUENCE [LARGE SCALE GENOMIC DNA]</scope>
    <source>
        <strain evidence="2 5">MX2</strain>
    </source>
</reference>
<protein>
    <submittedName>
        <fullName evidence="3">Uncharacterized protein</fullName>
    </submittedName>
</protein>
<comment type="caution">
    <text evidence="3">The sequence shown here is derived from an EMBL/GenBank/DDBJ whole genome shotgun (WGS) entry which is preliminary data.</text>
</comment>
<gene>
    <name evidence="3" type="ORF">DQ226_12055</name>
    <name evidence="2" type="ORF">QYF62_02400</name>
</gene>
<evidence type="ECO:0000313" key="4">
    <source>
        <dbReference type="Proteomes" id="UP000252187"/>
    </source>
</evidence>
<organism evidence="3 4">
    <name type="scientific">Dietzia maris</name>
    <dbReference type="NCBI Taxonomy" id="37915"/>
    <lineage>
        <taxon>Bacteria</taxon>
        <taxon>Bacillati</taxon>
        <taxon>Actinomycetota</taxon>
        <taxon>Actinomycetes</taxon>
        <taxon>Mycobacteriales</taxon>
        <taxon>Dietziaceae</taxon>
        <taxon>Dietzia</taxon>
    </lineage>
</organism>
<sequence>MDPQNSSTGEVDRAEAARMLAEAEGRPPVSSRHDARLFAAFAAAISLLMGIGTVAIMFSNWALVPYVLLLFVAIFWQRRAIKAGPRGSGRTYTWGVAGSGVMILVVVTGLNVIRTTIGLTAWWYLLGVLLVALPGLVAAAIIDRRGSER</sequence>
<keyword evidence="5" id="KW-1185">Reference proteome</keyword>
<dbReference type="EMBL" id="QNTT01000032">
    <property type="protein sequence ID" value="RBA33670.1"/>
    <property type="molecule type" value="Genomic_DNA"/>
</dbReference>
<reference evidence="3 4" key="1">
    <citation type="submission" date="2018-06" db="EMBL/GenBank/DDBJ databases">
        <title>Whole genome sequencing of four bacterial strains from South Shetland trench revealing bio-synthetic gene clusters.</title>
        <authorList>
            <person name="Abdel-Mageed W.M."/>
            <person name="Lehri B."/>
            <person name="Jarmusch S.A."/>
            <person name="Miranda K."/>
            <person name="Goodfellow M."/>
            <person name="Jaspars M."/>
            <person name="Karlyshev A.V."/>
        </authorList>
    </citation>
    <scope>NUCLEOTIDE SEQUENCE [LARGE SCALE GENOMIC DNA]</scope>
    <source>
        <strain evidence="3 4">SST1</strain>
    </source>
</reference>